<dbReference type="WBParaSite" id="MhA1_Contig1733.frz3.gene1">
    <property type="protein sequence ID" value="MhA1_Contig1733.frz3.gene1"/>
    <property type="gene ID" value="MhA1_Contig1733.frz3.gene1"/>
</dbReference>
<accession>A0A1I8BB61</accession>
<keyword evidence="1" id="KW-1185">Reference proteome</keyword>
<name>A0A1I8BB61_MELHA</name>
<dbReference type="AlphaFoldDB" id="A0A1I8BB61"/>
<protein>
    <submittedName>
        <fullName evidence="2">TonB-dependent receptor</fullName>
    </submittedName>
</protein>
<evidence type="ECO:0000313" key="2">
    <source>
        <dbReference type="WBParaSite" id="MhA1_Contig1733.frz3.gene1"/>
    </source>
</evidence>
<dbReference type="Proteomes" id="UP000095281">
    <property type="component" value="Unplaced"/>
</dbReference>
<reference evidence="2" key="1">
    <citation type="submission" date="2016-11" db="UniProtKB">
        <authorList>
            <consortium name="WormBaseParasite"/>
        </authorList>
    </citation>
    <scope>IDENTIFICATION</scope>
</reference>
<proteinExistence type="predicted"/>
<evidence type="ECO:0000313" key="1">
    <source>
        <dbReference type="Proteomes" id="UP000095281"/>
    </source>
</evidence>
<sequence length="51" mass="5800">DWGSNRFIDLSNLVISTLDFTFYGTDFVYGFLSSPPNICGMRPVLAFKVYN</sequence>
<organism evidence="1 2">
    <name type="scientific">Meloidogyne hapla</name>
    <name type="common">Root-knot nematode worm</name>
    <dbReference type="NCBI Taxonomy" id="6305"/>
    <lineage>
        <taxon>Eukaryota</taxon>
        <taxon>Metazoa</taxon>
        <taxon>Ecdysozoa</taxon>
        <taxon>Nematoda</taxon>
        <taxon>Chromadorea</taxon>
        <taxon>Rhabditida</taxon>
        <taxon>Tylenchina</taxon>
        <taxon>Tylenchomorpha</taxon>
        <taxon>Tylenchoidea</taxon>
        <taxon>Meloidogynidae</taxon>
        <taxon>Meloidogyninae</taxon>
        <taxon>Meloidogyne</taxon>
    </lineage>
</organism>